<dbReference type="GO" id="GO:0016036">
    <property type="term" value="P:cellular response to phosphate starvation"/>
    <property type="evidence" value="ECO:0007669"/>
    <property type="project" value="InterPro"/>
</dbReference>
<keyword evidence="5" id="KW-0186">Copper</keyword>
<reference evidence="7 8" key="1">
    <citation type="submission" date="2024-01" db="EMBL/GenBank/DDBJ databases">
        <title>Genome assemblies of Stephania.</title>
        <authorList>
            <person name="Yang L."/>
        </authorList>
    </citation>
    <scope>NUCLEOTIDE SEQUENCE [LARGE SCALE GENOMIC DNA]</scope>
    <source>
        <strain evidence="7">JXDWG</strain>
        <tissue evidence="7">Leaf</tissue>
    </source>
</reference>
<proteinExistence type="predicted"/>
<evidence type="ECO:0000256" key="5">
    <source>
        <dbReference type="ARBA" id="ARBA00023008"/>
    </source>
</evidence>
<organism evidence="7 8">
    <name type="scientific">Stephania cephalantha</name>
    <dbReference type="NCBI Taxonomy" id="152367"/>
    <lineage>
        <taxon>Eukaryota</taxon>
        <taxon>Viridiplantae</taxon>
        <taxon>Streptophyta</taxon>
        <taxon>Embryophyta</taxon>
        <taxon>Tracheophyta</taxon>
        <taxon>Spermatophyta</taxon>
        <taxon>Magnoliopsida</taxon>
        <taxon>Ranunculales</taxon>
        <taxon>Menispermaceae</taxon>
        <taxon>Menispermoideae</taxon>
        <taxon>Cissampelideae</taxon>
        <taxon>Stephania</taxon>
    </lineage>
</organism>
<evidence type="ECO:0000256" key="2">
    <source>
        <dbReference type="ARBA" id="ARBA00022723"/>
    </source>
</evidence>
<keyword evidence="4" id="KW-0560">Oxidoreductase</keyword>
<keyword evidence="6" id="KW-0325">Glycoprotein</keyword>
<dbReference type="GO" id="GO:0046872">
    <property type="term" value="F:metal ion binding"/>
    <property type="evidence" value="ECO:0007669"/>
    <property type="project" value="UniProtKB-KW"/>
</dbReference>
<sequence length="252" mass="28536">MLEGAPESILFCSEWEREMPVTNAWFVFLGDDSVILAVGDTKPKQMDELVNVAKLDMFVDKLPDMPKIYGFEMKNGVHVSKSLEIGMFIKRWVRFLFPELSPMPNFLIASRPLASIDRKSFGLNVKSSAIDEDGDAVLEWENLPPLVHISHCKAAPDLIYGCVPPALISLLNMARGKTSVSRQDVDGEPTRAQCRAEVRRHLVVLLPPLTMAREGHRLLLIGRRSNRLLRLRVYVDAHLRGIRRRSMHLMSP</sequence>
<keyword evidence="2" id="KW-0479">Metal-binding</keyword>
<dbReference type="PANTHER" id="PTHR48461:SF1">
    <property type="entry name" value="MULTICOPPER OXIDASE LPR1-LIKE"/>
    <property type="match status" value="1"/>
</dbReference>
<evidence type="ECO:0000313" key="7">
    <source>
        <dbReference type="EMBL" id="KAK9118172.1"/>
    </source>
</evidence>
<dbReference type="PANTHER" id="PTHR48461">
    <property type="entry name" value="MULTICOPPER OXIDASE LPR1-LIKE"/>
    <property type="match status" value="1"/>
</dbReference>
<keyword evidence="3" id="KW-0732">Signal</keyword>
<dbReference type="AlphaFoldDB" id="A0AAP0IP84"/>
<accession>A0AAP0IP84</accession>
<comment type="caution">
    <text evidence="7">The sequence shown here is derived from an EMBL/GenBank/DDBJ whole genome shotgun (WGS) entry which is preliminary data.</text>
</comment>
<protein>
    <submittedName>
        <fullName evidence="7">Uncharacterized protein</fullName>
    </submittedName>
</protein>
<dbReference type="Proteomes" id="UP001419268">
    <property type="component" value="Unassembled WGS sequence"/>
</dbReference>
<gene>
    <name evidence="7" type="ORF">Scep_016265</name>
</gene>
<comment type="cofactor">
    <cofactor evidence="1">
        <name>Cu cation</name>
        <dbReference type="ChEBI" id="CHEBI:23378"/>
    </cofactor>
</comment>
<keyword evidence="8" id="KW-1185">Reference proteome</keyword>
<name>A0AAP0IP84_9MAGN</name>
<dbReference type="GO" id="GO:0016491">
    <property type="term" value="F:oxidoreductase activity"/>
    <property type="evidence" value="ECO:0007669"/>
    <property type="project" value="UniProtKB-KW"/>
</dbReference>
<evidence type="ECO:0000256" key="3">
    <source>
        <dbReference type="ARBA" id="ARBA00022729"/>
    </source>
</evidence>
<evidence type="ECO:0000256" key="4">
    <source>
        <dbReference type="ARBA" id="ARBA00023002"/>
    </source>
</evidence>
<evidence type="ECO:0000256" key="6">
    <source>
        <dbReference type="ARBA" id="ARBA00023180"/>
    </source>
</evidence>
<dbReference type="InterPro" id="IPR052152">
    <property type="entry name" value="LPR1/LPR2"/>
</dbReference>
<evidence type="ECO:0000256" key="1">
    <source>
        <dbReference type="ARBA" id="ARBA00001935"/>
    </source>
</evidence>
<evidence type="ECO:0000313" key="8">
    <source>
        <dbReference type="Proteomes" id="UP001419268"/>
    </source>
</evidence>
<dbReference type="EMBL" id="JBBNAG010000007">
    <property type="protein sequence ID" value="KAK9118172.1"/>
    <property type="molecule type" value="Genomic_DNA"/>
</dbReference>